<dbReference type="EMBL" id="SPQA01000014">
    <property type="protein sequence ID" value="TFU30750.1"/>
    <property type="molecule type" value="Genomic_DNA"/>
</dbReference>
<dbReference type="Proteomes" id="UP000297747">
    <property type="component" value="Unassembled WGS sequence"/>
</dbReference>
<reference evidence="1 2" key="1">
    <citation type="submission" date="2019-03" db="EMBL/GenBank/DDBJ databases">
        <title>Diversity of the mouse oral microbiome.</title>
        <authorList>
            <person name="Joseph S."/>
            <person name="Aduse-Opoku J."/>
            <person name="Curtis M."/>
            <person name="Wade W."/>
            <person name="Hashim A."/>
        </authorList>
    </citation>
    <scope>NUCLEOTIDE SEQUENCE [LARGE SCALE GENOMIC DNA]</scope>
    <source>
        <strain evidence="1 2">HT4</strain>
    </source>
</reference>
<protein>
    <submittedName>
        <fullName evidence="1">TIGR04197 family type VII secretion effector</fullName>
    </submittedName>
</protein>
<dbReference type="NCBIfam" id="TIGR04197">
    <property type="entry name" value="T7SS_SACOL2603"/>
    <property type="match status" value="1"/>
</dbReference>
<proteinExistence type="predicted"/>
<dbReference type="AlphaFoldDB" id="A0A4Y9FQF4"/>
<evidence type="ECO:0000313" key="2">
    <source>
        <dbReference type="Proteomes" id="UP000297747"/>
    </source>
</evidence>
<sequence>MVVLQNDTSTARERATALANGVSALVSSGSVMLDFQTKLGGNEQAKEAIAKSQELASQLGTILSSMSSNIQSVSASFQAMDAQLGVQLQSTGFSLNEPK</sequence>
<name>A0A4Y9FQF4_STRAI</name>
<accession>A0A4Y9FQF4</accession>
<dbReference type="InterPro" id="IPR021477">
    <property type="entry name" value="TVIIS_effector_SACOL2603_fam"/>
</dbReference>
<organism evidence="1 2">
    <name type="scientific">Streptococcus acidominimus</name>
    <dbReference type="NCBI Taxonomy" id="1326"/>
    <lineage>
        <taxon>Bacteria</taxon>
        <taxon>Bacillati</taxon>
        <taxon>Bacillota</taxon>
        <taxon>Bacilli</taxon>
        <taxon>Lactobacillales</taxon>
        <taxon>Streptococcaceae</taxon>
        <taxon>Streptococcus</taxon>
    </lineage>
</organism>
<comment type="caution">
    <text evidence="1">The sequence shown here is derived from an EMBL/GenBank/DDBJ whole genome shotgun (WGS) entry which is preliminary data.</text>
</comment>
<evidence type="ECO:0000313" key="1">
    <source>
        <dbReference type="EMBL" id="TFU30750.1"/>
    </source>
</evidence>
<dbReference type="RefSeq" id="WP_135052807.1">
    <property type="nucleotide sequence ID" value="NZ_CAKOCW010000010.1"/>
</dbReference>
<gene>
    <name evidence="1" type="ORF">E4U01_04945</name>
</gene>